<reference evidence="1" key="1">
    <citation type="submission" date="2020-02" db="EMBL/GenBank/DDBJ databases">
        <authorList>
            <person name="Meier V. D."/>
        </authorList>
    </citation>
    <scope>NUCLEOTIDE SEQUENCE</scope>
    <source>
        <strain evidence="1">AVDCRST_MAG89</strain>
    </source>
</reference>
<organism evidence="1">
    <name type="scientific">uncultured Gemmatimonadota bacterium</name>
    <dbReference type="NCBI Taxonomy" id="203437"/>
    <lineage>
        <taxon>Bacteria</taxon>
        <taxon>Pseudomonadati</taxon>
        <taxon>Gemmatimonadota</taxon>
        <taxon>environmental samples</taxon>
    </lineage>
</organism>
<accession>A0A6J4MBV6</accession>
<name>A0A6J4MBV6_9BACT</name>
<proteinExistence type="predicted"/>
<dbReference type="EMBL" id="CADCTV010000717">
    <property type="protein sequence ID" value="CAA9355959.1"/>
    <property type="molecule type" value="Genomic_DNA"/>
</dbReference>
<dbReference type="AlphaFoldDB" id="A0A6J4MBV6"/>
<protein>
    <submittedName>
        <fullName evidence="1">Uncharacterized protein</fullName>
    </submittedName>
</protein>
<gene>
    <name evidence="1" type="ORF">AVDCRST_MAG89-3434</name>
</gene>
<sequence>MAYGLEGAREKEFTAYAGLTYTP</sequence>
<evidence type="ECO:0000313" key="1">
    <source>
        <dbReference type="EMBL" id="CAA9355959.1"/>
    </source>
</evidence>